<feature type="transmembrane region" description="Helical" evidence="7">
    <location>
        <begin position="244"/>
        <end position="266"/>
    </location>
</feature>
<dbReference type="CDD" id="cd00082">
    <property type="entry name" value="HisKA"/>
    <property type="match status" value="1"/>
</dbReference>
<dbReference type="InterPro" id="IPR035965">
    <property type="entry name" value="PAS-like_dom_sf"/>
</dbReference>
<dbReference type="AlphaFoldDB" id="E6VTH2"/>
<keyword evidence="5" id="KW-0418">Kinase</keyword>
<dbReference type="HOGENOM" id="CLU_276571_0_0_7"/>
<reference evidence="13" key="1">
    <citation type="submission" date="2010-12" db="EMBL/GenBank/DDBJ databases">
        <title>Complete sequence of Desulfovibrio aespoeensis Aspo-2.</title>
        <authorList>
            <consortium name="US DOE Joint Genome Institute"/>
            <person name="Lucas S."/>
            <person name="Copeland A."/>
            <person name="Lapidus A."/>
            <person name="Cheng J.-F."/>
            <person name="Goodwin L."/>
            <person name="Pitluck S."/>
            <person name="Chertkov O."/>
            <person name="Misra M."/>
            <person name="Detter J.C."/>
            <person name="Han C."/>
            <person name="Tapia R."/>
            <person name="Land M."/>
            <person name="Hauser L."/>
            <person name="Kyrpides N."/>
            <person name="Ivanova N."/>
            <person name="Ovchinnikova G."/>
            <person name="Pedersen K."/>
            <person name="Jagevall S."/>
            <person name="Hazen T."/>
            <person name="Woyke T."/>
        </authorList>
    </citation>
    <scope>NUCLEOTIDE SEQUENCE [LARGE SCALE GENOMIC DNA]</scope>
    <source>
        <strain evidence="13">ATCC 700646 / DSM 10631 / Aspo-2</strain>
    </source>
</reference>
<dbReference type="Proteomes" id="UP000002191">
    <property type="component" value="Chromosome"/>
</dbReference>
<evidence type="ECO:0000256" key="3">
    <source>
        <dbReference type="ARBA" id="ARBA00022553"/>
    </source>
</evidence>
<evidence type="ECO:0000256" key="5">
    <source>
        <dbReference type="ARBA" id="ARBA00022777"/>
    </source>
</evidence>
<dbReference type="InterPro" id="IPR003661">
    <property type="entry name" value="HisK_dim/P_dom"/>
</dbReference>
<feature type="signal peptide" evidence="8">
    <location>
        <begin position="1"/>
        <end position="27"/>
    </location>
</feature>
<feature type="chain" id="PRO_5003211297" description="histidine kinase" evidence="8">
    <location>
        <begin position="28"/>
        <end position="1150"/>
    </location>
</feature>
<evidence type="ECO:0000313" key="12">
    <source>
        <dbReference type="EMBL" id="ADU62149.1"/>
    </source>
</evidence>
<keyword evidence="8" id="KW-0732">Signal</keyword>
<keyword evidence="7" id="KW-1133">Transmembrane helix</keyword>
<feature type="domain" description="Histidine kinase" evidence="9">
    <location>
        <begin position="446"/>
        <end position="661"/>
    </location>
</feature>
<feature type="domain" description="PAS" evidence="11">
    <location>
        <begin position="863"/>
        <end position="920"/>
    </location>
</feature>
<dbReference type="CDD" id="cd16922">
    <property type="entry name" value="HATPase_EvgS-ArcB-TorS-like"/>
    <property type="match status" value="1"/>
</dbReference>
<evidence type="ECO:0000256" key="6">
    <source>
        <dbReference type="PROSITE-ProRule" id="PRU00169"/>
    </source>
</evidence>
<dbReference type="Gene3D" id="2.60.120.260">
    <property type="entry name" value="Galactose-binding domain-like"/>
    <property type="match status" value="1"/>
</dbReference>
<protein>
    <recommendedName>
        <fullName evidence="2">histidine kinase</fullName>
        <ecNumber evidence="2">2.7.13.3</ecNumber>
    </recommendedName>
</protein>
<keyword evidence="13" id="KW-1185">Reference proteome</keyword>
<dbReference type="CDD" id="cd22890">
    <property type="entry name" value="ChiS-DBD"/>
    <property type="match status" value="1"/>
</dbReference>
<dbReference type="InterPro" id="IPR011623">
    <property type="entry name" value="7TMR_DISM_rcpt_extracell_dom1"/>
</dbReference>
<dbReference type="EMBL" id="CP002431">
    <property type="protein sequence ID" value="ADU62149.1"/>
    <property type="molecule type" value="Genomic_DNA"/>
</dbReference>
<reference evidence="12 13" key="2">
    <citation type="journal article" date="2014" name="Genome Announc.">
        <title>Complete Genome Sequence of the Subsurface, Mesophilic Sulfate-Reducing Bacterium Desulfovibrio aespoeensis Aspo-2.</title>
        <authorList>
            <person name="Pedersen K."/>
            <person name="Bengtsson A."/>
            <person name="Edlund J."/>
            <person name="Rabe L."/>
            <person name="Hazen T."/>
            <person name="Chakraborty R."/>
            <person name="Goodwin L."/>
            <person name="Shapiro N."/>
        </authorList>
    </citation>
    <scope>NUCLEOTIDE SEQUENCE [LARGE SCALE GENOMIC DNA]</scope>
    <source>
        <strain evidence="13">ATCC 700646 / DSM 10631 / Aspo-2</strain>
    </source>
</reference>
<evidence type="ECO:0000259" key="9">
    <source>
        <dbReference type="PROSITE" id="PS50109"/>
    </source>
</evidence>
<dbReference type="InterPro" id="IPR036890">
    <property type="entry name" value="HATPase_C_sf"/>
</dbReference>
<feature type="transmembrane region" description="Helical" evidence="7">
    <location>
        <begin position="305"/>
        <end position="323"/>
    </location>
</feature>
<dbReference type="SMART" id="SM00091">
    <property type="entry name" value="PAS"/>
    <property type="match status" value="1"/>
</dbReference>
<dbReference type="PROSITE" id="PS50110">
    <property type="entry name" value="RESPONSE_REGULATORY"/>
    <property type="match status" value="1"/>
</dbReference>
<dbReference type="InterPro" id="IPR003594">
    <property type="entry name" value="HATPase_dom"/>
</dbReference>
<keyword evidence="7" id="KW-0472">Membrane</keyword>
<dbReference type="OrthoDB" id="9797605at2"/>
<proteinExistence type="predicted"/>
<evidence type="ECO:0000313" key="13">
    <source>
        <dbReference type="Proteomes" id="UP000002191"/>
    </source>
</evidence>
<dbReference type="GO" id="GO:0000155">
    <property type="term" value="F:phosphorelay sensor kinase activity"/>
    <property type="evidence" value="ECO:0007669"/>
    <property type="project" value="InterPro"/>
</dbReference>
<feature type="transmembrane region" description="Helical" evidence="7">
    <location>
        <begin position="329"/>
        <end position="349"/>
    </location>
</feature>
<keyword evidence="3 6" id="KW-0597">Phosphoprotein</keyword>
<dbReference type="GO" id="GO:0009927">
    <property type="term" value="F:histidine phosphotransfer kinase activity"/>
    <property type="evidence" value="ECO:0007669"/>
    <property type="project" value="TreeGrafter"/>
</dbReference>
<keyword evidence="7" id="KW-0812">Transmembrane</keyword>
<name>E6VTH2_PSEA9</name>
<dbReference type="SUPFAM" id="SSF47384">
    <property type="entry name" value="Homodimeric domain of signal transducing histidine kinase"/>
    <property type="match status" value="1"/>
</dbReference>
<dbReference type="InterPro" id="IPR001789">
    <property type="entry name" value="Sig_transdc_resp-reg_receiver"/>
</dbReference>
<dbReference type="SUPFAM" id="SSF55785">
    <property type="entry name" value="PYP-like sensor domain (PAS domain)"/>
    <property type="match status" value="1"/>
</dbReference>
<feature type="modified residue" description="4-aspartylphosphate" evidence="6">
    <location>
        <position position="764"/>
    </location>
</feature>
<dbReference type="PRINTS" id="PR00344">
    <property type="entry name" value="BCTRLSENSOR"/>
</dbReference>
<dbReference type="Gene3D" id="3.30.565.10">
    <property type="entry name" value="Histidine kinase-like ATPase, C-terminal domain"/>
    <property type="match status" value="1"/>
</dbReference>
<dbReference type="Gene3D" id="1.10.287.130">
    <property type="match status" value="1"/>
</dbReference>
<dbReference type="InterPro" id="IPR036097">
    <property type="entry name" value="HisK_dim/P_sf"/>
</dbReference>
<dbReference type="SMART" id="SM00387">
    <property type="entry name" value="HATPase_c"/>
    <property type="match status" value="1"/>
</dbReference>
<dbReference type="SUPFAM" id="SSF49785">
    <property type="entry name" value="Galactose-binding domain-like"/>
    <property type="match status" value="1"/>
</dbReference>
<dbReference type="InterPro" id="IPR008979">
    <property type="entry name" value="Galactose-bd-like_sf"/>
</dbReference>
<dbReference type="RefSeq" id="WP_013514080.1">
    <property type="nucleotide sequence ID" value="NC_014844.1"/>
</dbReference>
<dbReference type="EC" id="2.7.13.3" evidence="2"/>
<dbReference type="KEGG" id="das:Daes_1133"/>
<dbReference type="InterPro" id="IPR011006">
    <property type="entry name" value="CheY-like_superfamily"/>
</dbReference>
<feature type="transmembrane region" description="Helical" evidence="7">
    <location>
        <begin position="389"/>
        <end position="410"/>
    </location>
</feature>
<dbReference type="Pfam" id="PF07695">
    <property type="entry name" value="7TMR-DISM_7TM"/>
    <property type="match status" value="1"/>
</dbReference>
<dbReference type="GO" id="GO:0005886">
    <property type="term" value="C:plasma membrane"/>
    <property type="evidence" value="ECO:0007669"/>
    <property type="project" value="TreeGrafter"/>
</dbReference>
<dbReference type="eggNOG" id="COG5002">
    <property type="taxonomic scope" value="Bacteria"/>
</dbReference>
<evidence type="ECO:0000256" key="2">
    <source>
        <dbReference type="ARBA" id="ARBA00012438"/>
    </source>
</evidence>
<dbReference type="STRING" id="643562.Daes_1133"/>
<dbReference type="PANTHER" id="PTHR43047:SF72">
    <property type="entry name" value="OSMOSENSING HISTIDINE PROTEIN KINASE SLN1"/>
    <property type="match status" value="1"/>
</dbReference>
<dbReference type="Pfam" id="PF02518">
    <property type="entry name" value="HATPase_c"/>
    <property type="match status" value="1"/>
</dbReference>
<gene>
    <name evidence="12" type="ordered locus">Daes_1133</name>
</gene>
<evidence type="ECO:0000259" key="11">
    <source>
        <dbReference type="PROSITE" id="PS50112"/>
    </source>
</evidence>
<dbReference type="InterPro" id="IPR004358">
    <property type="entry name" value="Sig_transdc_His_kin-like_C"/>
</dbReference>
<evidence type="ECO:0000256" key="7">
    <source>
        <dbReference type="SAM" id="Phobius"/>
    </source>
</evidence>
<dbReference type="SMART" id="SM00388">
    <property type="entry name" value="HisKA"/>
    <property type="match status" value="1"/>
</dbReference>
<dbReference type="Pfam" id="PF00072">
    <property type="entry name" value="Response_reg"/>
    <property type="match status" value="1"/>
</dbReference>
<sequence length="1150" mass="126098">MMLPAMNSRLRSMYFLLFFMSMALTLAGCSSENQTPKVVDGVIDLSSWDFNASGPVRLFGDWEFGWTDADPVSFANNTGKKDYFSVPHLWHGRTAAGVELSPTGSAVYRLQIRMPNNHPEQMAVLVAGSMSVCEIWINGSRMAASGVVGSDAQTEEPRAHYVIAESPKPTRLMEIMLLVSNHHNVQGGLNGDVLLGSSQQIDEFYSTPRLLGASMAGALFCLSILHIVLFYMRRSSKENLYFGLFSLFWCMAILFSPSSGFLMTVFAPSIPWGWYINLSLLPYGVTIPLMLLFYHSLFPKKYGKAVERVYLGIALAYMIYILLTPPNAYDVVLLIYCIMSGIALLYMFVCYSIDLLHKEKGVSILLLGYLALGLAELDDMFFDLNIIDVASLRPVGVLFFIFSYAFYLAFRFSTALTKTEILSKELEQKNIRLLQLDKLKDEFLANTTHELKTPLAGMVGIAESLVAGTAGGVSRTVAAHLNVIAHSGKRLSKLINDVLDLSRLKNQDIALRLEVVNLYASAQRVLALAQALNRGGKTILANDVPADFPDVVADPDRLEQVLFNLIGNSLKSTASGRISIAATNLGDRVEIAVTDTGCGIAAEDQARIFNAYEQGSYSSAGGTGLGLSISRYLVELHGGVLDVKSEMGVGSSFYFTLPLAVGCALDLVEHSVHSSTPSTPSLIPRGTPLTEDLPPVIPADLLLRDTGVAGGKYQVLVVDDEPVNLQVVAAILNIEGISFRTAANGAMALRMLEDGDQPDMVLLDVMMPDMSGYAVCRELRKTYQASVLPIVLLTVKNRVEDIVEGFSAGANDYLTKPFAREELGARVALQIKLKAAYEILEENLELKRELDLRRKTESGLRFMQARLAKILDSLDDAIVGVNVSSEIAFCNQSFRTLVGGDGDSLLGHPLTSIMVAPEEQCAAELLGFVAGASDRDGSPVLFDTVSLVSGGESFDTSIWCNVVELEEETLCLLSVYSAKAWNTDGGGVLSSKLIRELSEDRQRFLRLEETMLSLDSSDFESRQQVLENVKAIDELLTGLCSRLGSHTNMQTKRSMSVTVVKLAVDCWTASTGTAKADMAEQSGLWNVYMERDGYFRTQTLDKYLDPELLPQKPRWQKVLATADFVLANCEEDSPCRRELEEATADFRALF</sequence>
<evidence type="ECO:0000256" key="4">
    <source>
        <dbReference type="ARBA" id="ARBA00022679"/>
    </source>
</evidence>
<evidence type="ECO:0000259" key="10">
    <source>
        <dbReference type="PROSITE" id="PS50110"/>
    </source>
</evidence>
<dbReference type="Gene3D" id="3.40.50.2300">
    <property type="match status" value="1"/>
</dbReference>
<dbReference type="PROSITE" id="PS50109">
    <property type="entry name" value="HIS_KIN"/>
    <property type="match status" value="1"/>
</dbReference>
<feature type="domain" description="Response regulatory" evidence="10">
    <location>
        <begin position="714"/>
        <end position="831"/>
    </location>
</feature>
<evidence type="ECO:0000256" key="1">
    <source>
        <dbReference type="ARBA" id="ARBA00000085"/>
    </source>
</evidence>
<dbReference type="Gene3D" id="3.30.450.20">
    <property type="entry name" value="PAS domain"/>
    <property type="match status" value="1"/>
</dbReference>
<dbReference type="InterPro" id="IPR005467">
    <property type="entry name" value="His_kinase_dom"/>
</dbReference>
<feature type="transmembrane region" description="Helical" evidence="7">
    <location>
        <begin position="210"/>
        <end position="232"/>
    </location>
</feature>
<feature type="transmembrane region" description="Helical" evidence="7">
    <location>
        <begin position="272"/>
        <end position="293"/>
    </location>
</feature>
<dbReference type="SUPFAM" id="SSF55874">
    <property type="entry name" value="ATPase domain of HSP90 chaperone/DNA topoisomerase II/histidine kinase"/>
    <property type="match status" value="1"/>
</dbReference>
<dbReference type="Pfam" id="PF00512">
    <property type="entry name" value="HisKA"/>
    <property type="match status" value="1"/>
</dbReference>
<dbReference type="InterPro" id="IPR000014">
    <property type="entry name" value="PAS"/>
</dbReference>
<dbReference type="PROSITE" id="PS50112">
    <property type="entry name" value="PAS"/>
    <property type="match status" value="1"/>
</dbReference>
<evidence type="ECO:0000256" key="8">
    <source>
        <dbReference type="SAM" id="SignalP"/>
    </source>
</evidence>
<dbReference type="SUPFAM" id="SSF52172">
    <property type="entry name" value="CheY-like"/>
    <property type="match status" value="1"/>
</dbReference>
<organism evidence="12 13">
    <name type="scientific">Pseudodesulfovibrio aespoeensis (strain ATCC 700646 / DSM 10631 / Aspo-2)</name>
    <name type="common">Desulfovibrio aespoeensis</name>
    <dbReference type="NCBI Taxonomy" id="643562"/>
    <lineage>
        <taxon>Bacteria</taxon>
        <taxon>Pseudomonadati</taxon>
        <taxon>Thermodesulfobacteriota</taxon>
        <taxon>Desulfovibrionia</taxon>
        <taxon>Desulfovibrionales</taxon>
        <taxon>Desulfovibrionaceae</taxon>
    </lineage>
</organism>
<dbReference type="SMART" id="SM00448">
    <property type="entry name" value="REC"/>
    <property type="match status" value="1"/>
</dbReference>
<dbReference type="PANTHER" id="PTHR43047">
    <property type="entry name" value="TWO-COMPONENT HISTIDINE PROTEIN KINASE"/>
    <property type="match status" value="1"/>
</dbReference>
<keyword evidence="4" id="KW-0808">Transferase</keyword>
<accession>E6VTH2</accession>
<dbReference type="eggNOG" id="COG0745">
    <property type="taxonomic scope" value="Bacteria"/>
</dbReference>
<comment type="catalytic activity">
    <reaction evidence="1">
        <text>ATP + protein L-histidine = ADP + protein N-phospho-L-histidine.</text>
        <dbReference type="EC" id="2.7.13.3"/>
    </reaction>
</comment>